<dbReference type="Proteomes" id="UP000176445">
    <property type="component" value="Unassembled WGS sequence"/>
</dbReference>
<name>A0A1F6CPK2_9BACT</name>
<reference evidence="2 3" key="1">
    <citation type="journal article" date="2016" name="Nat. Commun.">
        <title>Thousands of microbial genomes shed light on interconnected biogeochemical processes in an aquifer system.</title>
        <authorList>
            <person name="Anantharaman K."/>
            <person name="Brown C.T."/>
            <person name="Hug L.A."/>
            <person name="Sharon I."/>
            <person name="Castelle C.J."/>
            <person name="Probst A.J."/>
            <person name="Thomas B.C."/>
            <person name="Singh A."/>
            <person name="Wilkins M.J."/>
            <person name="Karaoz U."/>
            <person name="Brodie E.L."/>
            <person name="Williams K.H."/>
            <person name="Hubbard S.S."/>
            <person name="Banfield J.F."/>
        </authorList>
    </citation>
    <scope>NUCLEOTIDE SEQUENCE [LARGE SCALE GENOMIC DNA]</scope>
</reference>
<dbReference type="PANTHER" id="PTHR34504">
    <property type="entry name" value="ANTITOXIN HICB"/>
    <property type="match status" value="1"/>
</dbReference>
<dbReference type="Gene3D" id="3.30.160.250">
    <property type="match status" value="1"/>
</dbReference>
<dbReference type="Pfam" id="PF15919">
    <property type="entry name" value="HicB_lk_antitox"/>
    <property type="match status" value="1"/>
</dbReference>
<gene>
    <name evidence="2" type="ORF">A2704_02855</name>
</gene>
<evidence type="ECO:0000313" key="2">
    <source>
        <dbReference type="EMBL" id="OGG51085.1"/>
    </source>
</evidence>
<dbReference type="EMBL" id="MFKW01000039">
    <property type="protein sequence ID" value="OGG51085.1"/>
    <property type="molecule type" value="Genomic_DNA"/>
</dbReference>
<dbReference type="InterPro" id="IPR035069">
    <property type="entry name" value="TTHA1013/TTHA0281-like"/>
</dbReference>
<evidence type="ECO:0000313" key="3">
    <source>
        <dbReference type="Proteomes" id="UP000176445"/>
    </source>
</evidence>
<proteinExistence type="predicted"/>
<sequence length="78" mass="8402">MRKQTFKLVFEPDPAGGYTVTVPTFPGCVTYGANLEEARAMAREAISLYIEDMAADGEEIPKEDTSLMGTIEVDVAAA</sequence>
<accession>A0A1F6CPK2</accession>
<dbReference type="PANTHER" id="PTHR34504:SF4">
    <property type="entry name" value="ANTITOXIN HICB"/>
    <property type="match status" value="1"/>
</dbReference>
<organism evidence="2 3">
    <name type="scientific">Candidatus Kaiserbacteria bacterium RIFCSPHIGHO2_01_FULL_54_36b</name>
    <dbReference type="NCBI Taxonomy" id="1798483"/>
    <lineage>
        <taxon>Bacteria</taxon>
        <taxon>Candidatus Kaiseribacteriota</taxon>
    </lineage>
</organism>
<dbReference type="InterPro" id="IPR051404">
    <property type="entry name" value="TA_system_antitoxin"/>
</dbReference>
<comment type="caution">
    <text evidence="2">The sequence shown here is derived from an EMBL/GenBank/DDBJ whole genome shotgun (WGS) entry which is preliminary data.</text>
</comment>
<feature type="domain" description="HicB-like antitoxin of toxin-antitoxin system" evidence="1">
    <location>
        <begin position="8"/>
        <end position="63"/>
    </location>
</feature>
<protein>
    <submittedName>
        <fullName evidence="2">Antitoxin HicB</fullName>
    </submittedName>
</protein>
<dbReference type="InterPro" id="IPR031807">
    <property type="entry name" value="HicB-like"/>
</dbReference>
<dbReference type="AlphaFoldDB" id="A0A1F6CPK2"/>
<dbReference type="SUPFAM" id="SSF143100">
    <property type="entry name" value="TTHA1013/TTHA0281-like"/>
    <property type="match status" value="1"/>
</dbReference>
<evidence type="ECO:0000259" key="1">
    <source>
        <dbReference type="Pfam" id="PF15919"/>
    </source>
</evidence>